<evidence type="ECO:0000313" key="3">
    <source>
        <dbReference type="Proteomes" id="UP001235939"/>
    </source>
</evidence>
<evidence type="ECO:0000256" key="1">
    <source>
        <dbReference type="SAM" id="MobiDB-lite"/>
    </source>
</evidence>
<keyword evidence="3" id="KW-1185">Reference proteome</keyword>
<gene>
    <name evidence="2" type="ORF">LAZ67_1001269</name>
</gene>
<feature type="region of interest" description="Disordered" evidence="1">
    <location>
        <begin position="302"/>
        <end position="326"/>
    </location>
</feature>
<feature type="region of interest" description="Disordered" evidence="1">
    <location>
        <begin position="1"/>
        <end position="22"/>
    </location>
</feature>
<organism evidence="2 3">
    <name type="scientific">Cordylochernes scorpioides</name>
    <dbReference type="NCBI Taxonomy" id="51811"/>
    <lineage>
        <taxon>Eukaryota</taxon>
        <taxon>Metazoa</taxon>
        <taxon>Ecdysozoa</taxon>
        <taxon>Arthropoda</taxon>
        <taxon>Chelicerata</taxon>
        <taxon>Arachnida</taxon>
        <taxon>Pseudoscorpiones</taxon>
        <taxon>Cheliferoidea</taxon>
        <taxon>Chernetidae</taxon>
        <taxon>Cordylochernes</taxon>
    </lineage>
</organism>
<accession>A0ABY6JXW9</accession>
<dbReference type="Proteomes" id="UP001235939">
    <property type="component" value="Chromosome 01"/>
</dbReference>
<sequence length="672" mass="75945">MPVIERRTEKNLNNPTKRSGYNDLKKDINAASQFHQSSRSRFSWPRYATLENLLSQLALVHQHGHRPDRCRVSRPSLFIWEILLCETDPLGAVKEVPEKHDFRFLALVMEQKVCWLLPEIIHEMVHINNVQKDAVAHSDLLRARHHAAGQTNTEDSRPARRMRGPQARRLPNCIQKNVYTLLTFFSWMFFFPLTSMETEDIVPSTSAVPFVVPHTTSTARTNAQRQREYRLRKALTRTPEQVRAFAKAAAERQRRFKLRKSANIALTSGTSESPASTSCSVVERTSVPVVAERTSVPLTNAQRQRAFRQRRAASSRTDVQPTTSSSQTAIQLEQSTWYWSCRYIRPLIREAFTIIGRPPDLQGWVFGHGLDDDALAILASAKTRIYRHFLGAELRSVQEDPLLVWRRTLSRIDKKRLKTPPILGPSGVLWQLLEKEFRYQEILRLKTGNCGFHEIKAHRLDEVTYRLTRAISPKLWSPGGISEFVNAGIVALSSTRMVAFATFVSCIASGWRPTPNSHACRFRGTSQEATTSRSWGRTARQLQYLWVSDPSLDPQAAQVSRLEAGWGRAWRAICIAPRETVATQFGSGDGAGHIYGEGSLRSQLSNRIRLQPGRVQCPARALAIEAGNVGCRSPQDYGLRLVLYIISRASAFLQETLSDGSQVLHVQEGGPR</sequence>
<name>A0ABY6JXW9_9ARAC</name>
<protein>
    <submittedName>
        <fullName evidence="2">Uncharacterized protein</fullName>
    </submittedName>
</protein>
<proteinExistence type="predicted"/>
<feature type="compositionally biased region" description="Basic and acidic residues" evidence="1">
    <location>
        <begin position="1"/>
        <end position="10"/>
    </location>
</feature>
<dbReference type="EMBL" id="CP092863">
    <property type="protein sequence ID" value="UYV60478.1"/>
    <property type="molecule type" value="Genomic_DNA"/>
</dbReference>
<feature type="compositionally biased region" description="Polar residues" evidence="1">
    <location>
        <begin position="317"/>
        <end position="326"/>
    </location>
</feature>
<evidence type="ECO:0000313" key="2">
    <source>
        <dbReference type="EMBL" id="UYV60478.1"/>
    </source>
</evidence>
<reference evidence="2 3" key="1">
    <citation type="submission" date="2022-01" db="EMBL/GenBank/DDBJ databases">
        <title>A chromosomal length assembly of Cordylochernes scorpioides.</title>
        <authorList>
            <person name="Zeh D."/>
            <person name="Zeh J."/>
        </authorList>
    </citation>
    <scope>NUCLEOTIDE SEQUENCE [LARGE SCALE GENOMIC DNA]</scope>
    <source>
        <strain evidence="2">IN4F17</strain>
        <tissue evidence="2">Whole Body</tissue>
    </source>
</reference>